<dbReference type="AlphaFoldDB" id="A0A6P1GGQ2"/>
<proteinExistence type="predicted"/>
<name>A0A6P1GGQ2_SPHYA</name>
<dbReference type="EMBL" id="CP047218">
    <property type="protein sequence ID" value="QHD67414.1"/>
    <property type="molecule type" value="Genomic_DNA"/>
</dbReference>
<accession>A0A6P1GGQ2</accession>
<evidence type="ECO:0000259" key="1">
    <source>
        <dbReference type="Pfam" id="PF13264"/>
    </source>
</evidence>
<reference evidence="2 3" key="1">
    <citation type="submission" date="2019-12" db="EMBL/GenBank/DDBJ databases">
        <title>Functional and genomic insights into the Sphingobium yanoikuyae YC-JY1, a bacterium efficiently degrading bisphenol A.</title>
        <authorList>
            <person name="Jia Y."/>
            <person name="Li X."/>
            <person name="Wang J."/>
            <person name="Eltoukhy A."/>
            <person name="Lamraoui I."/>
            <person name="Yan Y."/>
        </authorList>
    </citation>
    <scope>NUCLEOTIDE SEQUENCE [LARGE SCALE GENOMIC DNA]</scope>
    <source>
        <strain evidence="2 3">YC-JY1</strain>
    </source>
</reference>
<evidence type="ECO:0000313" key="2">
    <source>
        <dbReference type="EMBL" id="QHD67414.1"/>
    </source>
</evidence>
<organism evidence="2 3">
    <name type="scientific">Sphingobium yanoikuyae</name>
    <name type="common">Sphingomonas yanoikuyae</name>
    <dbReference type="NCBI Taxonomy" id="13690"/>
    <lineage>
        <taxon>Bacteria</taxon>
        <taxon>Pseudomonadati</taxon>
        <taxon>Pseudomonadota</taxon>
        <taxon>Alphaproteobacteria</taxon>
        <taxon>Sphingomonadales</taxon>
        <taxon>Sphingomonadaceae</taxon>
        <taxon>Sphingobium</taxon>
    </lineage>
</organism>
<dbReference type="InterPro" id="IPR025129">
    <property type="entry name" value="DUF4055"/>
</dbReference>
<dbReference type="Proteomes" id="UP000464086">
    <property type="component" value="Chromosome"/>
</dbReference>
<evidence type="ECO:0000313" key="3">
    <source>
        <dbReference type="Proteomes" id="UP000464086"/>
    </source>
</evidence>
<dbReference type="RefSeq" id="WP_159366399.1">
    <property type="nucleotide sequence ID" value="NZ_CP047218.1"/>
</dbReference>
<dbReference type="Pfam" id="PF13264">
    <property type="entry name" value="DUF4055"/>
    <property type="match status" value="1"/>
</dbReference>
<sequence length="314" mass="34101">MYRAESVLEVEQGIINNRFALVRVRLLDDENTVRELVVADGVYQVIMHRKSEGGQWIADATITPTKGGATLSEIPFAIVSTKAGCVEPPKAPLDDLVILNLSHYLASADLSNVLRCIGHPIRFVTGYSAKDDSGNVVQPQFVVRADQVWVLDDPQAKVGISEHSGAGVDALRDQCQDIASQMAQVGARALATEKAAAEAAETHAIRRASENSSLAALANRVSAHIERQVNRALEWISLPAISYRLNTDYLPIPMSAQDITALLSVVQAGRMSAETFFATLKQGEIVPDSLSFEDERDRIEQDVADRPPTDAMAI</sequence>
<feature type="domain" description="DUF4055" evidence="1">
    <location>
        <begin position="92"/>
        <end position="235"/>
    </location>
</feature>
<protein>
    <submittedName>
        <fullName evidence="2">DUF4055 domain-containing protein</fullName>
    </submittedName>
</protein>
<gene>
    <name evidence="2" type="ORF">GS397_10360</name>
</gene>